<evidence type="ECO:0000313" key="2">
    <source>
        <dbReference type="EMBL" id="KAK9882446.1"/>
    </source>
</evidence>
<feature type="compositionally biased region" description="Basic and acidic residues" evidence="1">
    <location>
        <begin position="166"/>
        <end position="176"/>
    </location>
</feature>
<name>A0AAW1UFR0_9CUCU</name>
<keyword evidence="3" id="KW-1185">Reference proteome</keyword>
<comment type="caution">
    <text evidence="2">The sequence shown here is derived from an EMBL/GenBank/DDBJ whole genome shotgun (WGS) entry which is preliminary data.</text>
</comment>
<feature type="region of interest" description="Disordered" evidence="1">
    <location>
        <begin position="159"/>
        <end position="181"/>
    </location>
</feature>
<reference evidence="2 3" key="1">
    <citation type="submission" date="2023-03" db="EMBL/GenBank/DDBJ databases">
        <title>Genome insight into feeding habits of ladybird beetles.</title>
        <authorList>
            <person name="Li H.-S."/>
            <person name="Huang Y.-H."/>
            <person name="Pang H."/>
        </authorList>
    </citation>
    <scope>NUCLEOTIDE SEQUENCE [LARGE SCALE GENOMIC DNA]</scope>
    <source>
        <strain evidence="2">SYSU_2023b</strain>
        <tissue evidence="2">Whole body</tissue>
    </source>
</reference>
<evidence type="ECO:0000313" key="3">
    <source>
        <dbReference type="Proteomes" id="UP001431783"/>
    </source>
</evidence>
<evidence type="ECO:0000256" key="1">
    <source>
        <dbReference type="SAM" id="MobiDB-lite"/>
    </source>
</evidence>
<sequence>MPVSKTASTKEQSLQSLIVTENLGQEKEILFSGEFKPITSKAELTFDKIKEAVSISESLVQIKEDALHQVNIENSQNAICKYDDQESLQVAQIIMQDNIGKMIHDSPKEDRAVLIHGTHRGLTQIETNSGEKEQLFEKEMNVVKKNAKVTLEEEEAISVSEVLPEESQKPVEEETPPKSATAQIALSSLVPRETIETTASQNLEQFVQHSNDAISITPTTDLLQGLSSTQQVPLETPYELNDHFSISSKIAEKKLDILSEIQVSQVESQTPVKNVEEYKLKEETASHQIEKVRAVCQTEIIANENISEISMDRPFTEQLNVTHDVLQSVTQSFNTPQETENILEIAEKTTKVAVADINENIALRVTEALDYEKEDNLQHFTNDNEKIANVSFPLHNMVIPEKSEIHTHETFENLSKIQPKEEFAQSSQTKLESLIVTENVMHETESNFESISAPQKSPIISLQTGEHVTITEVISSQEETELQDHQTDKKNAEKVIVPQEAMQITEIDVKEGYKLLETNEVSEIYPKCDQNVFHNISITEINTIEKEIDMVGDLNPDYRKADIDLEFPTNPLNIIEVIPQYSETDIHEYAPDYRMATIQINEQSGLQRVETKSYDTIQKFEEKPPTEELGTLVQTQTIGVIVSEQTIQEKETPFDKEELVFNKPNIEISPEECILVSEVFVNQRESQLKDKEILRGEAQKNIIPQKELQITETTAQYTIDTIEPMEMQSSKANTDHVPLTNFTTTEVFTQEKEEDNISRSLPDEHSANINIEYNQGSAVTSEIIYNQSEVPLNYYQPESHMADLNFTELGSFQQSTLVPYDSTNEFQQSSKTEVASISHDKLGSLIVTQTLTQDSESILEIKDTAPKSGQVSILPKEHLITTEVKTNLKEDIFTTTKPDVQSAEQHISTQEAAEVIEVRSEQTLNELIFNRTQERRADSTLIPHQIVSTLEIIPGERNDDYIESTTVSGENAIMNLQPLRSAPITSEVTVEQKEKHLDRFSPEVITADLKLLAETGIQETQPQILDSTRILSDYAPPKESILITQDEQTSVLVSENRIQDTAEVFEVNERLEDTASIKLTPEQHITVTQIISNQKECSIATLPCAGYTAEKVILPFEATEISETKSEEEVKAKFTPSSDMQKAEMKLQPISESLSVFDVITQERETNLSQFHPSQGKAVSSYAENKVITHSKIDILDTVNPICEAQPPRVQATQLPIPTEGIIESEITVGGTTLNLNIQPSIMVEAKMEIIEQQGLTITEVETQSQTADKAFKVSAKQSTSAKQSETLPVVLTEEVTSLMTHDTFGPGSIKTNKAHVSFAEENCGLIVTDHVSADNINEITTENSEFKIKTASISFGERPSSVMVTEVTTQENEGTLVDDIFDTAQAKVTQNIVKTKTAEQHKPFINKDTTYTDETHEIITTFSKGPGESETTSTVTKRTITKNTDCSVIVDEVIDEETAIPHEHKTITIEEIEDESSQPISVTIEMVEDLSNGMIITEVADESDVSVEKSKEDNQEIEEIRQKAENMVTIEVVEFTPEVALPSVIQDLPEETEEIVDYEGNLHKKIIQKKLIKRRKGDKQENTIITSTQVDDDKPIVTVDVVTDRHVGHVETFPSLDSSEIIEELPEEITISEVIDESGSPKKKVTKKRVVKTRKGDKVERTELISVEEVGKKPENTVTIEVVEFTPEVALPAVVLELPDESEELIDNDGNIHKKIIKKKVIKKRKGDKQEKTIILPLR</sequence>
<protein>
    <recommendedName>
        <fullName evidence="4">Titin</fullName>
    </recommendedName>
</protein>
<accession>A0AAW1UFR0</accession>
<proteinExistence type="predicted"/>
<dbReference type="EMBL" id="JARQZJ010000076">
    <property type="protein sequence ID" value="KAK9882446.1"/>
    <property type="molecule type" value="Genomic_DNA"/>
</dbReference>
<organism evidence="2 3">
    <name type="scientific">Henosepilachna vigintioctopunctata</name>
    <dbReference type="NCBI Taxonomy" id="420089"/>
    <lineage>
        <taxon>Eukaryota</taxon>
        <taxon>Metazoa</taxon>
        <taxon>Ecdysozoa</taxon>
        <taxon>Arthropoda</taxon>
        <taxon>Hexapoda</taxon>
        <taxon>Insecta</taxon>
        <taxon>Pterygota</taxon>
        <taxon>Neoptera</taxon>
        <taxon>Endopterygota</taxon>
        <taxon>Coleoptera</taxon>
        <taxon>Polyphaga</taxon>
        <taxon>Cucujiformia</taxon>
        <taxon>Coccinelloidea</taxon>
        <taxon>Coccinellidae</taxon>
        <taxon>Epilachninae</taxon>
        <taxon>Epilachnini</taxon>
        <taxon>Henosepilachna</taxon>
    </lineage>
</organism>
<dbReference type="Proteomes" id="UP001431783">
    <property type="component" value="Unassembled WGS sequence"/>
</dbReference>
<gene>
    <name evidence="2" type="ORF">WA026_021477</name>
</gene>
<evidence type="ECO:0008006" key="4">
    <source>
        <dbReference type="Google" id="ProtNLM"/>
    </source>
</evidence>